<dbReference type="InterPro" id="IPR036156">
    <property type="entry name" value="Beta-gal/glucu_dom_sf"/>
</dbReference>
<dbReference type="STRING" id="762903.Pedsa_3734"/>
<dbReference type="Pfam" id="PF00703">
    <property type="entry name" value="Glyco_hydro_2"/>
    <property type="match status" value="1"/>
</dbReference>
<dbReference type="AlphaFoldDB" id="F0S6D7"/>
<dbReference type="Gene3D" id="2.60.120.260">
    <property type="entry name" value="Galactose-binding domain-like"/>
    <property type="match status" value="1"/>
</dbReference>
<dbReference type="InterPro" id="IPR008979">
    <property type="entry name" value="Galactose-bd-like_sf"/>
</dbReference>
<dbReference type="PANTHER" id="PTHR46323:SF2">
    <property type="entry name" value="BETA-GALACTOSIDASE"/>
    <property type="match status" value="1"/>
</dbReference>
<evidence type="ECO:0000256" key="1">
    <source>
        <dbReference type="ARBA" id="ARBA00001412"/>
    </source>
</evidence>
<keyword evidence="4 8" id="KW-0378">Hydrolase</keyword>
<dbReference type="KEGG" id="psn:Pedsa_3734"/>
<dbReference type="eggNOG" id="COG3250">
    <property type="taxonomic scope" value="Bacteria"/>
</dbReference>
<dbReference type="GO" id="GO:0005990">
    <property type="term" value="P:lactose catabolic process"/>
    <property type="evidence" value="ECO:0007669"/>
    <property type="project" value="TreeGrafter"/>
</dbReference>
<dbReference type="SUPFAM" id="SSF49303">
    <property type="entry name" value="beta-Galactosidase/glucuronidase domain"/>
    <property type="match status" value="1"/>
</dbReference>
<organism evidence="8 9">
    <name type="scientific">Pseudopedobacter saltans (strain ATCC 51119 / DSM 12145 / JCM 21818 / CCUG 39354 / LMG 10337 / NBRC 100064 / NCIMB 13643)</name>
    <name type="common">Pedobacter saltans</name>
    <dbReference type="NCBI Taxonomy" id="762903"/>
    <lineage>
        <taxon>Bacteria</taxon>
        <taxon>Pseudomonadati</taxon>
        <taxon>Bacteroidota</taxon>
        <taxon>Sphingobacteriia</taxon>
        <taxon>Sphingobacteriales</taxon>
        <taxon>Sphingobacteriaceae</taxon>
        <taxon>Pseudopedobacter</taxon>
    </lineage>
</organism>
<evidence type="ECO:0000256" key="4">
    <source>
        <dbReference type="ARBA" id="ARBA00022801"/>
    </source>
</evidence>
<dbReference type="InterPro" id="IPR013783">
    <property type="entry name" value="Ig-like_fold"/>
</dbReference>
<dbReference type="SUPFAM" id="SSF49785">
    <property type="entry name" value="Galactose-binding domain-like"/>
    <property type="match status" value="1"/>
</dbReference>
<protein>
    <recommendedName>
        <fullName evidence="3">beta-galactosidase</fullName>
        <ecNumber evidence="3">3.2.1.23</ecNumber>
    </recommendedName>
</protein>
<dbReference type="GO" id="GO:0004565">
    <property type="term" value="F:beta-galactosidase activity"/>
    <property type="evidence" value="ECO:0007669"/>
    <property type="project" value="UniProtKB-EC"/>
</dbReference>
<reference evidence="8 9" key="1">
    <citation type="journal article" date="2011" name="Stand. Genomic Sci.">
        <title>Complete genome sequence of the gliding, heparinolytic Pedobacter saltans type strain (113).</title>
        <authorList>
            <person name="Liolios K."/>
            <person name="Sikorski J."/>
            <person name="Lu M."/>
            <person name="Nolan M."/>
            <person name="Lapidus A."/>
            <person name="Lucas S."/>
            <person name="Hammon N."/>
            <person name="Deshpande S."/>
            <person name="Cheng J.F."/>
            <person name="Tapia R."/>
            <person name="Han C."/>
            <person name="Goodwin L."/>
            <person name="Pitluck S."/>
            <person name="Huntemann M."/>
            <person name="Ivanova N."/>
            <person name="Pagani I."/>
            <person name="Mavromatis K."/>
            <person name="Ovchinikova G."/>
            <person name="Pati A."/>
            <person name="Chen A."/>
            <person name="Palaniappan K."/>
            <person name="Land M."/>
            <person name="Hauser L."/>
            <person name="Brambilla E.M."/>
            <person name="Kotsyurbenko O."/>
            <person name="Rohde M."/>
            <person name="Tindall B.J."/>
            <person name="Abt B."/>
            <person name="Goker M."/>
            <person name="Detter J.C."/>
            <person name="Woyke T."/>
            <person name="Bristow J."/>
            <person name="Eisen J.A."/>
            <person name="Markowitz V."/>
            <person name="Hugenholtz P."/>
            <person name="Klenk H.P."/>
            <person name="Kyrpides N.C."/>
        </authorList>
    </citation>
    <scope>NUCLEOTIDE SEQUENCE [LARGE SCALE GENOMIC DNA]</scope>
    <source>
        <strain evidence="9">ATCC 51119 / DSM 12145 / JCM 21818 / LMG 10337 / NBRC 100064 / NCIMB 13643</strain>
    </source>
</reference>
<evidence type="ECO:0000256" key="5">
    <source>
        <dbReference type="ARBA" id="ARBA00023295"/>
    </source>
</evidence>
<dbReference type="SUPFAM" id="SSF51445">
    <property type="entry name" value="(Trans)glycosidases"/>
    <property type="match status" value="1"/>
</dbReference>
<dbReference type="Pfam" id="PF02837">
    <property type="entry name" value="Glyco_hydro_2_N"/>
    <property type="match status" value="1"/>
</dbReference>
<dbReference type="GO" id="GO:0009341">
    <property type="term" value="C:beta-galactosidase complex"/>
    <property type="evidence" value="ECO:0007669"/>
    <property type="project" value="TreeGrafter"/>
</dbReference>
<evidence type="ECO:0000313" key="9">
    <source>
        <dbReference type="Proteomes" id="UP000000310"/>
    </source>
</evidence>
<dbReference type="InterPro" id="IPR017853">
    <property type="entry name" value="GH"/>
</dbReference>
<keyword evidence="9" id="KW-1185">Reference proteome</keyword>
<comment type="catalytic activity">
    <reaction evidence="1">
        <text>Hydrolysis of terminal non-reducing beta-D-galactose residues in beta-D-galactosides.</text>
        <dbReference type="EC" id="3.2.1.23"/>
    </reaction>
</comment>
<proteinExistence type="inferred from homology"/>
<dbReference type="Proteomes" id="UP000000310">
    <property type="component" value="Chromosome"/>
</dbReference>
<feature type="domain" description="Glycoside hydrolase family 2 immunoglobulin-like beta-sandwich" evidence="6">
    <location>
        <begin position="232"/>
        <end position="339"/>
    </location>
</feature>
<gene>
    <name evidence="8" type="ordered locus">Pedsa_3734</name>
</gene>
<comment type="similarity">
    <text evidence="2">Belongs to the glycosyl hydrolase 2 family.</text>
</comment>
<reference evidence="9" key="2">
    <citation type="submission" date="2011-02" db="EMBL/GenBank/DDBJ databases">
        <title>The complete genome of Pedobacter saltans DSM 12145.</title>
        <authorList>
            <consortium name="US DOE Joint Genome Institute (JGI-PGF)"/>
            <person name="Lucas S."/>
            <person name="Copeland A."/>
            <person name="Lapidus A."/>
            <person name="Bruce D."/>
            <person name="Goodwin L."/>
            <person name="Pitluck S."/>
            <person name="Kyrpides N."/>
            <person name="Mavromatis K."/>
            <person name="Pagani I."/>
            <person name="Ivanova N."/>
            <person name="Ovchinnikova G."/>
            <person name="Lu M."/>
            <person name="Detter J.C."/>
            <person name="Han C."/>
            <person name="Land M."/>
            <person name="Hauser L."/>
            <person name="Markowitz V."/>
            <person name="Cheng J.-F."/>
            <person name="Hugenholtz P."/>
            <person name="Woyke T."/>
            <person name="Wu D."/>
            <person name="Tindall B."/>
            <person name="Pomrenke H.G."/>
            <person name="Brambilla E."/>
            <person name="Klenk H.-P."/>
            <person name="Eisen J.A."/>
        </authorList>
    </citation>
    <scope>NUCLEOTIDE SEQUENCE [LARGE SCALE GENOMIC DNA]</scope>
    <source>
        <strain evidence="9">ATCC 51119 / DSM 12145 / JCM 21818 / LMG 10337 / NBRC 100064 / NCIMB 13643</strain>
    </source>
</reference>
<dbReference type="HOGENOM" id="CLU_009735_0_0_10"/>
<keyword evidence="5" id="KW-0326">Glycosidase</keyword>
<dbReference type="EMBL" id="CP002545">
    <property type="protein sequence ID" value="ADY54263.1"/>
    <property type="molecule type" value="Genomic_DNA"/>
</dbReference>
<dbReference type="InterPro" id="IPR006104">
    <property type="entry name" value="Glyco_hydro_2_N"/>
</dbReference>
<evidence type="ECO:0000259" key="6">
    <source>
        <dbReference type="Pfam" id="PF00703"/>
    </source>
</evidence>
<feature type="domain" description="Glycosyl hydrolases family 2 sugar binding" evidence="7">
    <location>
        <begin position="36"/>
        <end position="221"/>
    </location>
</feature>
<dbReference type="EC" id="3.2.1.23" evidence="3"/>
<name>F0S6D7_PSESL</name>
<evidence type="ECO:0000259" key="7">
    <source>
        <dbReference type="Pfam" id="PF02837"/>
    </source>
</evidence>
<dbReference type="Gene3D" id="3.20.20.80">
    <property type="entry name" value="Glycosidases"/>
    <property type="match status" value="1"/>
</dbReference>
<dbReference type="InterPro" id="IPR050347">
    <property type="entry name" value="Bact_Beta-galactosidase"/>
</dbReference>
<dbReference type="PANTHER" id="PTHR46323">
    <property type="entry name" value="BETA-GALACTOSIDASE"/>
    <property type="match status" value="1"/>
</dbReference>
<dbReference type="InterPro" id="IPR006102">
    <property type="entry name" value="Ig-like_GH2"/>
</dbReference>
<sequence length="974" mass="111647">MFKTERPIIMKKLYKVYFLILLLLICANSFASDKISLSGEWKFQIDAQDVGVTEKWFEKNLPDKIRLPGSMAENNKGDAITLKTQWTGSIYDSSFYFHPRLEKYRKEGNIKIPFWLTPQKHYVGAAWYQKEVVIPKNWSDKRIVLFLEQPHTETILWVNGKRVGLQNSMVQAHAYDISKFLQAGKNVLTIRIDNRIKEINVGQDSHSLTDHTQGNWNGINGRMELQAGPHLYFDDLQVYPSLENGNARVNIKLGNEAAIKGKLIVELSAKSFNSGTPHEVKAQRFSMISSGKSDSVSFILPMDKFQTWDEFNPVLYEMEAKIILNHKVIDVKKVQFGMREFRASGRDFLVNGRKTFLRGTVDNAVFPLTGYPDTDVESWKKILEKCKAYGLNHVRFHSWCPPEAAFIAADLVGMYLQPEGPSWANHGSSLGDGKPIDQFIYDETNRMAKQFGNYASFCMLAYGNEPRGRQVPYLTKFVDYWKAKDSRRLYTGASVGGSWPVIPNSEFMVRAGARGLDWQRLPESISDFRDKIKQFDVPFVAHEMGQYCVFPNFKEIDKYTGVYRAKNFELFQEDLADHNMAGQAEDFLYASGKLQALCYKYEIERALRTPGYSGFQLLSLNDYPGQGTALVGVLDAFWAEKGYIDAKEFTRFCNATVPLTRIPKFVFTNDEKLTAQVEVAHFGPKDLKGVEIRWVLKNPEGLVYQSGKFERKDVLIGNQNLIGNIAIDLSAIHKAHQLNLEVAIAGTSFKNDWDVWVYPTVYPALSNEIYYTTELDEKAKNILENGGKVFFNASGKIVKGKEVVQHFLPVFWNTSWFKMRPPHTLGIVLNEKHKAFEYFPTKGYGQLQWWEILNKAQVMNLEDFPAGFRPLVQPIDTWFMNRRLAQIFEAKVGKGKIIVSSTELSSDVKNKPVARQLYYSLYNYMCSEEFKPIYQVDWLMIKDLLETPSKQQFDTFTKGTPDELKPNFQKTIAN</sequence>
<accession>F0S6D7</accession>
<evidence type="ECO:0000313" key="8">
    <source>
        <dbReference type="EMBL" id="ADY54263.1"/>
    </source>
</evidence>
<evidence type="ECO:0000256" key="2">
    <source>
        <dbReference type="ARBA" id="ARBA00007401"/>
    </source>
</evidence>
<dbReference type="Gene3D" id="2.60.40.10">
    <property type="entry name" value="Immunoglobulins"/>
    <property type="match status" value="1"/>
</dbReference>
<evidence type="ECO:0000256" key="3">
    <source>
        <dbReference type="ARBA" id="ARBA00012756"/>
    </source>
</evidence>